<organism evidence="1 2">
    <name type="scientific">Cupriavidus taiwanensis</name>
    <dbReference type="NCBI Taxonomy" id="164546"/>
    <lineage>
        <taxon>Bacteria</taxon>
        <taxon>Pseudomonadati</taxon>
        <taxon>Pseudomonadota</taxon>
        <taxon>Betaproteobacteria</taxon>
        <taxon>Burkholderiales</taxon>
        <taxon>Burkholderiaceae</taxon>
        <taxon>Cupriavidus</taxon>
    </lineage>
</organism>
<reference evidence="1 2" key="1">
    <citation type="submission" date="2018-01" db="EMBL/GenBank/DDBJ databases">
        <authorList>
            <person name="Clerissi C."/>
        </authorList>
    </citation>
    <scope>NUCLEOTIDE SEQUENCE [LARGE SCALE GENOMIC DNA]</scope>
    <source>
        <strain evidence="1">Cupriavidus taiwanensis SWF 66322</strain>
        <plasmid evidence="2">cbm2636_mp</plasmid>
    </source>
</reference>
<gene>
    <name evidence="1" type="ORF">CBM2636_MP20667</name>
</gene>
<evidence type="ECO:0000313" key="2">
    <source>
        <dbReference type="Proteomes" id="UP000254259"/>
    </source>
</evidence>
<geneLocation type="plasmid" evidence="2">
    <name>cbm2636_mp</name>
</geneLocation>
<name>A0A9Q7V028_9BURK</name>
<evidence type="ECO:0000313" key="1">
    <source>
        <dbReference type="EMBL" id="SPD67817.1"/>
    </source>
</evidence>
<accession>A0A9Q7V028</accession>
<protein>
    <submittedName>
        <fullName evidence="1">Uncharacterized protein</fullName>
    </submittedName>
</protein>
<dbReference type="RefSeq" id="WP_115713271.1">
    <property type="nucleotide sequence ID" value="NZ_LT984814.1"/>
</dbReference>
<sequence>MALCVQVDGAGVVSVVSPQPADLSTCSHVIQSSAEYLNNPLALTAEDGQTIGTAIMLCWAVAYVVRVIISAMSSADEESASS</sequence>
<keyword evidence="1" id="KW-0614">Plasmid</keyword>
<dbReference type="Proteomes" id="UP000254259">
    <property type="component" value="Plasmid CBM2636_mp"/>
</dbReference>
<dbReference type="EMBL" id="LT984814">
    <property type="protein sequence ID" value="SPD67817.1"/>
    <property type="molecule type" value="Genomic_DNA"/>
</dbReference>
<dbReference type="AlphaFoldDB" id="A0A9Q7V028"/>
<proteinExistence type="predicted"/>